<protein>
    <recommendedName>
        <fullName evidence="2">FlgD/Vpr Ig-like domain-containing protein</fullName>
    </recommendedName>
</protein>
<gene>
    <name evidence="3" type="ORF">HOP12_11650</name>
</gene>
<feature type="domain" description="FlgD/Vpr Ig-like" evidence="2">
    <location>
        <begin position="144"/>
        <end position="199"/>
    </location>
</feature>
<accession>A0A849STU3</accession>
<proteinExistence type="predicted"/>
<organism evidence="3 4">
    <name type="scientific">Eiseniibacteriota bacterium</name>
    <dbReference type="NCBI Taxonomy" id="2212470"/>
    <lineage>
        <taxon>Bacteria</taxon>
        <taxon>Candidatus Eiseniibacteriota</taxon>
    </lineage>
</organism>
<name>A0A849STU3_UNCEI</name>
<evidence type="ECO:0000313" key="3">
    <source>
        <dbReference type="EMBL" id="NOT34810.1"/>
    </source>
</evidence>
<dbReference type="Pfam" id="PF13860">
    <property type="entry name" value="FlgD_ig"/>
    <property type="match status" value="1"/>
</dbReference>
<feature type="chain" id="PRO_5032285193" description="FlgD/Vpr Ig-like domain-containing protein" evidence="1">
    <location>
        <begin position="23"/>
        <end position="211"/>
    </location>
</feature>
<evidence type="ECO:0000259" key="2">
    <source>
        <dbReference type="Pfam" id="PF13860"/>
    </source>
</evidence>
<evidence type="ECO:0000256" key="1">
    <source>
        <dbReference type="SAM" id="SignalP"/>
    </source>
</evidence>
<dbReference type="AlphaFoldDB" id="A0A849STU3"/>
<dbReference type="Proteomes" id="UP000580839">
    <property type="component" value="Unassembled WGS sequence"/>
</dbReference>
<dbReference type="InterPro" id="IPR025965">
    <property type="entry name" value="FlgD/Vpr_Ig-like"/>
</dbReference>
<dbReference type="EMBL" id="JABFRW010000147">
    <property type="protein sequence ID" value="NOT34810.1"/>
    <property type="molecule type" value="Genomic_DNA"/>
</dbReference>
<dbReference type="Gene3D" id="2.60.40.4070">
    <property type="match status" value="1"/>
</dbReference>
<keyword evidence="1" id="KW-0732">Signal</keyword>
<feature type="signal peptide" evidence="1">
    <location>
        <begin position="1"/>
        <end position="22"/>
    </location>
</feature>
<sequence>MMRVRITLAVASLALFASLAFAEPAARVVYVNGVPRVELDGSWAGARYSVARAFHADGPFDLVLTSDALCTGDCYALDYGAQPGATHWYRFELSLPDGQAVSYGPFPIVISPEQARPLAVALHPNPFNGAATLKLTLAGRPGVTSRGEVGLYDIRGRRLATLHRGLIGAGSTDIRWDGRTDGGRPLGSGVYFIRAHTEDGRSAISRVVRVR</sequence>
<comment type="caution">
    <text evidence="3">The sequence shown here is derived from an EMBL/GenBank/DDBJ whole genome shotgun (WGS) entry which is preliminary data.</text>
</comment>
<reference evidence="3 4" key="1">
    <citation type="submission" date="2020-04" db="EMBL/GenBank/DDBJ databases">
        <title>Metagenomic profiling of ammonia- and methane-oxidizing microorganisms in a Dutch drinking water treatment plant.</title>
        <authorList>
            <person name="Poghosyan L."/>
            <person name="Leucker S."/>
        </authorList>
    </citation>
    <scope>NUCLEOTIDE SEQUENCE [LARGE SCALE GENOMIC DNA]</scope>
    <source>
        <strain evidence="3">S-RSF-IL-03</strain>
    </source>
</reference>
<evidence type="ECO:0000313" key="4">
    <source>
        <dbReference type="Proteomes" id="UP000580839"/>
    </source>
</evidence>